<feature type="region of interest" description="Disordered" evidence="1">
    <location>
        <begin position="325"/>
        <end position="357"/>
    </location>
</feature>
<dbReference type="EMBL" id="SIXH01000661">
    <property type="protein sequence ID" value="TBO54893.1"/>
    <property type="molecule type" value="Genomic_DNA"/>
</dbReference>
<gene>
    <name evidence="3" type="ORF">EYS09_36130</name>
</gene>
<name>A0A4Q9HJP0_STRKA</name>
<evidence type="ECO:0000313" key="3">
    <source>
        <dbReference type="EMBL" id="TBO54893.1"/>
    </source>
</evidence>
<proteinExistence type="predicted"/>
<feature type="region of interest" description="Disordered" evidence="1">
    <location>
        <begin position="76"/>
        <end position="157"/>
    </location>
</feature>
<keyword evidence="2" id="KW-1133">Transmembrane helix</keyword>
<protein>
    <submittedName>
        <fullName evidence="3">Transcriptional regulator</fullName>
    </submittedName>
</protein>
<keyword evidence="4" id="KW-1185">Reference proteome</keyword>
<reference evidence="3 4" key="1">
    <citation type="submission" date="2019-02" db="EMBL/GenBank/DDBJ databases">
        <title>Draft Genome Sequence of Streptomyces sp. AM-2504, identified by 16S rRNA comparative analysis as a Streptomyces Kasugaensis strain.</title>
        <authorList>
            <person name="Napolioni V."/>
            <person name="Giuliodori A.M."/>
            <person name="Spurio R."/>
            <person name="Fabbretti A."/>
        </authorList>
    </citation>
    <scope>NUCLEOTIDE SEQUENCE [LARGE SCALE GENOMIC DNA]</scope>
    <source>
        <strain evidence="3 4">AM-2504</strain>
    </source>
</reference>
<accession>A0A4Q9HJP0</accession>
<evidence type="ECO:0000256" key="1">
    <source>
        <dbReference type="SAM" id="MobiDB-lite"/>
    </source>
</evidence>
<evidence type="ECO:0000313" key="4">
    <source>
        <dbReference type="Proteomes" id="UP000292452"/>
    </source>
</evidence>
<feature type="compositionally biased region" description="Low complexity" evidence="1">
    <location>
        <begin position="110"/>
        <end position="134"/>
    </location>
</feature>
<keyword evidence="2" id="KW-0472">Membrane</keyword>
<feature type="region of interest" description="Disordered" evidence="1">
    <location>
        <begin position="1"/>
        <end position="54"/>
    </location>
</feature>
<keyword evidence="2" id="KW-0812">Transmembrane</keyword>
<dbReference type="Proteomes" id="UP000292452">
    <property type="component" value="Unassembled WGS sequence"/>
</dbReference>
<feature type="transmembrane region" description="Helical" evidence="2">
    <location>
        <begin position="56"/>
        <end position="77"/>
    </location>
</feature>
<organism evidence="3 4">
    <name type="scientific">Streptomyces kasugaensis</name>
    <dbReference type="NCBI Taxonomy" id="1946"/>
    <lineage>
        <taxon>Bacteria</taxon>
        <taxon>Bacillati</taxon>
        <taxon>Actinomycetota</taxon>
        <taxon>Actinomycetes</taxon>
        <taxon>Kitasatosporales</taxon>
        <taxon>Streptomycetaceae</taxon>
        <taxon>Streptomyces</taxon>
    </lineage>
</organism>
<feature type="compositionally biased region" description="Low complexity" evidence="1">
    <location>
        <begin position="1"/>
        <end position="29"/>
    </location>
</feature>
<dbReference type="AlphaFoldDB" id="A0A4Q9HJP0"/>
<comment type="caution">
    <text evidence="3">The sequence shown here is derived from an EMBL/GenBank/DDBJ whole genome shotgun (WGS) entry which is preliminary data.</text>
</comment>
<evidence type="ECO:0000256" key="2">
    <source>
        <dbReference type="SAM" id="Phobius"/>
    </source>
</evidence>
<sequence>MAEPVAVAASAADGEAVAAGEPVAADEPVGSGPVAEIGAGQVPPARAARTGRRRRTALVAGIAVAAVAVSAAVAVGLTSGGDGDGRKAAADTAAGAAPGKEDTRAGGPAGASPSAGPTRTGSAGPSPSHSAGSGKATKGADGGRTKPPAADADPGSLPLNLFVRPYTWEDPCSQRYLVDKKPDDMVPPPPEADVRGWVSKLGAVSAGEQIIQVTVQGAGDETVVLNALRVQVVKRSEPLAWNAYGMGVGCGGGMTPKTFGVSLDAARPQVTPEGGQRDFPYKVSEKDPEVLKITARAGAHDVRWYLLLEWSSGSRHGTLPIDDNGEPFHTSALTGRPQFDYPLGGSNEWIPTPEDEG</sequence>